<dbReference type="PANTHER" id="PTHR39080:SF1">
    <property type="entry name" value="LARGE RIBOSOMAL SUBUNIT PROTEIN BL28A"/>
    <property type="match status" value="1"/>
</dbReference>
<dbReference type="InterPro" id="IPR037147">
    <property type="entry name" value="Ribosomal_bL28_sf"/>
</dbReference>
<evidence type="ECO:0000256" key="4">
    <source>
        <dbReference type="ARBA" id="ARBA00035174"/>
    </source>
</evidence>
<dbReference type="GO" id="GO:0006412">
    <property type="term" value="P:translation"/>
    <property type="evidence" value="ECO:0007669"/>
    <property type="project" value="UniProtKB-UniRule"/>
</dbReference>
<dbReference type="InterPro" id="IPR050096">
    <property type="entry name" value="Bacterial_rp_bL28"/>
</dbReference>
<dbReference type="RefSeq" id="WP_158336296.1">
    <property type="nucleotide sequence ID" value="NZ_CP033004.1"/>
</dbReference>
<dbReference type="InterPro" id="IPR026569">
    <property type="entry name" value="Ribosomal_bL28"/>
</dbReference>
<dbReference type="GO" id="GO:0005840">
    <property type="term" value="C:ribosome"/>
    <property type="evidence" value="ECO:0007669"/>
    <property type="project" value="UniProtKB-KW"/>
</dbReference>
<comment type="similarity">
    <text evidence="1 5">Belongs to the bacterial ribosomal protein bL28 family.</text>
</comment>
<evidence type="ECO:0000313" key="6">
    <source>
        <dbReference type="EMBL" id="QCI23120.1"/>
    </source>
</evidence>
<proteinExistence type="inferred from homology"/>
<keyword evidence="2 5" id="KW-0689">Ribosomal protein</keyword>
<dbReference type="Pfam" id="PF00830">
    <property type="entry name" value="Ribosomal_L28"/>
    <property type="match status" value="1"/>
</dbReference>
<dbReference type="PANTHER" id="PTHR39080">
    <property type="entry name" value="50S RIBOSOMAL PROTEIN L28"/>
    <property type="match status" value="1"/>
</dbReference>
<keyword evidence="3 5" id="KW-0687">Ribonucleoprotein</keyword>
<dbReference type="InterPro" id="IPR001383">
    <property type="entry name" value="Ribosomal_bL28_bact-type"/>
</dbReference>
<evidence type="ECO:0000256" key="2">
    <source>
        <dbReference type="ARBA" id="ARBA00022980"/>
    </source>
</evidence>
<organism evidence="6 7">
    <name type="scientific">Buchnera aphidicola subsp. Melaphis rhois</name>
    <dbReference type="NCBI Taxonomy" id="118103"/>
    <lineage>
        <taxon>Bacteria</taxon>
        <taxon>Pseudomonadati</taxon>
        <taxon>Pseudomonadota</taxon>
        <taxon>Gammaproteobacteria</taxon>
        <taxon>Enterobacterales</taxon>
        <taxon>Erwiniaceae</taxon>
        <taxon>Buchnera</taxon>
    </lineage>
</organism>
<dbReference type="Gene3D" id="2.30.170.40">
    <property type="entry name" value="Ribosomal protein L28/L24"/>
    <property type="match status" value="1"/>
</dbReference>
<dbReference type="HAMAP" id="MF_00373">
    <property type="entry name" value="Ribosomal_bL28"/>
    <property type="match status" value="1"/>
</dbReference>
<evidence type="ECO:0000313" key="7">
    <source>
        <dbReference type="Proteomes" id="UP000298566"/>
    </source>
</evidence>
<dbReference type="GO" id="GO:1990904">
    <property type="term" value="C:ribonucleoprotein complex"/>
    <property type="evidence" value="ECO:0007669"/>
    <property type="project" value="UniProtKB-KW"/>
</dbReference>
<accession>A0A4D6YBT7</accession>
<dbReference type="NCBIfam" id="TIGR00009">
    <property type="entry name" value="L28"/>
    <property type="match status" value="1"/>
</dbReference>
<evidence type="ECO:0000256" key="1">
    <source>
        <dbReference type="ARBA" id="ARBA00008760"/>
    </source>
</evidence>
<reference evidence="6 7" key="1">
    <citation type="submission" date="2018-10" db="EMBL/GenBank/DDBJ databases">
        <title>Comparative functional genomics of the obligate endosymbiont Buchnera aphidicola.</title>
        <authorList>
            <person name="Chong R.A."/>
        </authorList>
    </citation>
    <scope>NUCLEOTIDE SEQUENCE [LARGE SCALE GENOMIC DNA]</scope>
    <source>
        <strain evidence="6 7">Mrh</strain>
    </source>
</reference>
<dbReference type="SUPFAM" id="SSF143800">
    <property type="entry name" value="L28p-like"/>
    <property type="match status" value="1"/>
</dbReference>
<dbReference type="Proteomes" id="UP000298566">
    <property type="component" value="Chromosome"/>
</dbReference>
<protein>
    <recommendedName>
        <fullName evidence="4 5">Large ribosomal subunit protein bL28</fullName>
    </recommendedName>
</protein>
<dbReference type="FunFam" id="2.30.170.40:FF:000001">
    <property type="entry name" value="50S ribosomal protein L28"/>
    <property type="match status" value="1"/>
</dbReference>
<dbReference type="InterPro" id="IPR034704">
    <property type="entry name" value="Ribosomal_bL28/bL31-like_sf"/>
</dbReference>
<gene>
    <name evidence="5" type="primary">rpmB</name>
    <name evidence="6" type="ORF">D9V73_00400</name>
</gene>
<evidence type="ECO:0000256" key="5">
    <source>
        <dbReference type="HAMAP-Rule" id="MF_00373"/>
    </source>
</evidence>
<dbReference type="EMBL" id="CP033004">
    <property type="protein sequence ID" value="QCI23120.1"/>
    <property type="molecule type" value="Genomic_DNA"/>
</dbReference>
<dbReference type="GO" id="GO:0003735">
    <property type="term" value="F:structural constituent of ribosome"/>
    <property type="evidence" value="ECO:0007669"/>
    <property type="project" value="InterPro"/>
</dbReference>
<name>A0A4D6YBT7_BUCMH</name>
<dbReference type="AlphaFoldDB" id="A0A4D6YBT7"/>
<sequence length="86" mass="9982">MSKKCQITGKKPMIGNNRSHAMNATKKRFLPNLHFHKFWDVQRNKFISLKVSAKGIRCIDKIGLEIILKKNLLKNRGQKNGKKYTT</sequence>
<evidence type="ECO:0000256" key="3">
    <source>
        <dbReference type="ARBA" id="ARBA00023274"/>
    </source>
</evidence>
<dbReference type="OrthoDB" id="9805609at2"/>